<keyword evidence="2" id="KW-1185">Reference proteome</keyword>
<protein>
    <submittedName>
        <fullName evidence="1">D-arabinitol dehydrogenase</fullName>
    </submittedName>
</protein>
<name>A0A162J1I7_9HYPO</name>
<dbReference type="AlphaFoldDB" id="A0A162J1I7"/>
<dbReference type="InterPro" id="IPR036291">
    <property type="entry name" value="NAD(P)-bd_dom_sf"/>
</dbReference>
<accession>A0A162J1I7</accession>
<dbReference type="OrthoDB" id="37659at2759"/>
<evidence type="ECO:0000313" key="2">
    <source>
        <dbReference type="Proteomes" id="UP000076874"/>
    </source>
</evidence>
<gene>
    <name evidence="1" type="ORF">SPI_03982</name>
</gene>
<comment type="caution">
    <text evidence="1">The sequence shown here is derived from an EMBL/GenBank/DDBJ whole genome shotgun (WGS) entry which is preliminary data.</text>
</comment>
<sequence>MFAAACARSVRAARGVPLARFTQRAAYSASSTIPAPIADADLPLNPPAFSLAGRRVLITGGARGLGLAMGQAILASGADVALSTKPPPRPAG</sequence>
<proteinExistence type="predicted"/>
<organism evidence="1 2">
    <name type="scientific">Niveomyces insectorum RCEF 264</name>
    <dbReference type="NCBI Taxonomy" id="1081102"/>
    <lineage>
        <taxon>Eukaryota</taxon>
        <taxon>Fungi</taxon>
        <taxon>Dikarya</taxon>
        <taxon>Ascomycota</taxon>
        <taxon>Pezizomycotina</taxon>
        <taxon>Sordariomycetes</taxon>
        <taxon>Hypocreomycetidae</taxon>
        <taxon>Hypocreales</taxon>
        <taxon>Cordycipitaceae</taxon>
        <taxon>Niveomyces</taxon>
    </lineage>
</organism>
<dbReference type="EMBL" id="AZHD01000006">
    <property type="protein sequence ID" value="OAA62442.1"/>
    <property type="molecule type" value="Genomic_DNA"/>
</dbReference>
<dbReference type="Proteomes" id="UP000076874">
    <property type="component" value="Unassembled WGS sequence"/>
</dbReference>
<dbReference type="Gene3D" id="3.40.50.720">
    <property type="entry name" value="NAD(P)-binding Rossmann-like Domain"/>
    <property type="match status" value="1"/>
</dbReference>
<dbReference type="SUPFAM" id="SSF51735">
    <property type="entry name" value="NAD(P)-binding Rossmann-fold domains"/>
    <property type="match status" value="1"/>
</dbReference>
<evidence type="ECO:0000313" key="1">
    <source>
        <dbReference type="EMBL" id="OAA62442.1"/>
    </source>
</evidence>
<reference evidence="1 2" key="1">
    <citation type="journal article" date="2016" name="Genome Biol. Evol.">
        <title>Divergent and convergent evolution of fungal pathogenicity.</title>
        <authorList>
            <person name="Shang Y."/>
            <person name="Xiao G."/>
            <person name="Zheng P."/>
            <person name="Cen K."/>
            <person name="Zhan S."/>
            <person name="Wang C."/>
        </authorList>
    </citation>
    <scope>NUCLEOTIDE SEQUENCE [LARGE SCALE GENOMIC DNA]</scope>
    <source>
        <strain evidence="1 2">RCEF 264</strain>
    </source>
</reference>